<comment type="caution">
    <text evidence="1">The sequence shown here is derived from an EMBL/GenBank/DDBJ whole genome shotgun (WGS) entry which is preliminary data.</text>
</comment>
<evidence type="ECO:0000313" key="2">
    <source>
        <dbReference type="Proteomes" id="UP001595696"/>
    </source>
</evidence>
<dbReference type="RefSeq" id="WP_378611664.1">
    <property type="nucleotide sequence ID" value="NZ_JBHSAX010000007.1"/>
</dbReference>
<organism evidence="1 2">
    <name type="scientific">Nocardia jiangsuensis</name>
    <dbReference type="NCBI Taxonomy" id="1691563"/>
    <lineage>
        <taxon>Bacteria</taxon>
        <taxon>Bacillati</taxon>
        <taxon>Actinomycetota</taxon>
        <taxon>Actinomycetes</taxon>
        <taxon>Mycobacteriales</taxon>
        <taxon>Nocardiaceae</taxon>
        <taxon>Nocardia</taxon>
    </lineage>
</organism>
<proteinExistence type="predicted"/>
<sequence>MRLQMAFWFGARLGYTHPREVAVYALRQGTGSPSFFHATSLRAVRSRNSP</sequence>
<dbReference type="Proteomes" id="UP001595696">
    <property type="component" value="Unassembled WGS sequence"/>
</dbReference>
<evidence type="ECO:0000313" key="1">
    <source>
        <dbReference type="EMBL" id="MFC3961908.1"/>
    </source>
</evidence>
<protein>
    <submittedName>
        <fullName evidence="1">Uncharacterized protein</fullName>
    </submittedName>
</protein>
<gene>
    <name evidence="1" type="ORF">ACFO0B_07905</name>
</gene>
<reference evidence="2" key="1">
    <citation type="journal article" date="2019" name="Int. J. Syst. Evol. Microbiol.">
        <title>The Global Catalogue of Microorganisms (GCM) 10K type strain sequencing project: providing services to taxonomists for standard genome sequencing and annotation.</title>
        <authorList>
            <consortium name="The Broad Institute Genomics Platform"/>
            <consortium name="The Broad Institute Genome Sequencing Center for Infectious Disease"/>
            <person name="Wu L."/>
            <person name="Ma J."/>
        </authorList>
    </citation>
    <scope>NUCLEOTIDE SEQUENCE [LARGE SCALE GENOMIC DNA]</scope>
    <source>
        <strain evidence="2">CGMCC 4.7330</strain>
    </source>
</reference>
<accession>A0ABV8DPW5</accession>
<dbReference type="EMBL" id="JBHSAX010000007">
    <property type="protein sequence ID" value="MFC3961908.1"/>
    <property type="molecule type" value="Genomic_DNA"/>
</dbReference>
<keyword evidence="2" id="KW-1185">Reference proteome</keyword>
<name>A0ABV8DPW5_9NOCA</name>